<reference evidence="7 8" key="1">
    <citation type="submission" date="2018-05" db="EMBL/GenBank/DDBJ databases">
        <title>Zavarzinia sp. HR-AS.</title>
        <authorList>
            <person name="Lee Y."/>
            <person name="Jeon C.O."/>
        </authorList>
    </citation>
    <scope>NUCLEOTIDE SEQUENCE [LARGE SCALE GENOMIC DNA]</scope>
    <source>
        <strain evidence="7 8">HR-AS</strain>
    </source>
</reference>
<evidence type="ECO:0000313" key="8">
    <source>
        <dbReference type="Proteomes" id="UP000245461"/>
    </source>
</evidence>
<feature type="domain" description="Rieske" evidence="6">
    <location>
        <begin position="31"/>
        <end position="139"/>
    </location>
</feature>
<sequence>MTETTALSAPETAEIRPARGIDAPVWLRDLWYLALPSRELKAGAMLAKSLLGEPVLLAREAGGTAFALRDICPHRGIPLSCGRFDGSDVECCYHGWRFDKTGTCTAIPALTAEQGETIRIDRIKVRRYPLAEKHGLIWVFIGDERLAETTPVPDVPGFETGARPSHVEKMIFPCPLDDAVVGLMDPAHGPYVHRSWWWRTKASMHEKAKQFAPSFLGFTMVRHAPSKNSFAYRLLGGKPETEISFRLPGIRTEEINVGKHRFAGLTAITPLTANSCEITQAMYWTMPWVTALKPVLRHFARTFLKQDGDIVTMQQAGLAHGPSLMLLEDADTQAKWYYLLKKEFAKAKAEGREFQNPVKARVLRWRS</sequence>
<evidence type="ECO:0000256" key="4">
    <source>
        <dbReference type="ARBA" id="ARBA00023004"/>
    </source>
</evidence>
<dbReference type="PANTHER" id="PTHR21266">
    <property type="entry name" value="IRON-SULFUR DOMAIN CONTAINING PROTEIN"/>
    <property type="match status" value="1"/>
</dbReference>
<keyword evidence="3" id="KW-0560">Oxidoreductase</keyword>
<organism evidence="7 8">
    <name type="scientific">Zavarzinia aquatilis</name>
    <dbReference type="NCBI Taxonomy" id="2211142"/>
    <lineage>
        <taxon>Bacteria</taxon>
        <taxon>Pseudomonadati</taxon>
        <taxon>Pseudomonadota</taxon>
        <taxon>Alphaproteobacteria</taxon>
        <taxon>Rhodospirillales</taxon>
        <taxon>Zavarziniaceae</taxon>
        <taxon>Zavarzinia</taxon>
    </lineage>
</organism>
<proteinExistence type="predicted"/>
<dbReference type="OrthoDB" id="9800776at2"/>
<keyword evidence="5" id="KW-0411">Iron-sulfur</keyword>
<gene>
    <name evidence="7" type="ORF">DKG74_17860</name>
</gene>
<name>A0A317DXC7_9PROT</name>
<protein>
    <submittedName>
        <fullName evidence="7">2Fe-2S ferredoxin</fullName>
    </submittedName>
</protein>
<evidence type="ECO:0000256" key="3">
    <source>
        <dbReference type="ARBA" id="ARBA00023002"/>
    </source>
</evidence>
<dbReference type="RefSeq" id="WP_109907538.1">
    <property type="nucleotide sequence ID" value="NZ_QGLE01000012.1"/>
</dbReference>
<dbReference type="Proteomes" id="UP000245461">
    <property type="component" value="Unassembled WGS sequence"/>
</dbReference>
<evidence type="ECO:0000256" key="1">
    <source>
        <dbReference type="ARBA" id="ARBA00022714"/>
    </source>
</evidence>
<dbReference type="InterPro" id="IPR017941">
    <property type="entry name" value="Rieske_2Fe-2S"/>
</dbReference>
<evidence type="ECO:0000313" key="7">
    <source>
        <dbReference type="EMBL" id="PWR19339.1"/>
    </source>
</evidence>
<dbReference type="Pfam" id="PF00355">
    <property type="entry name" value="Rieske"/>
    <property type="match status" value="1"/>
</dbReference>
<dbReference type="InterPro" id="IPR050584">
    <property type="entry name" value="Cholesterol_7-desaturase"/>
</dbReference>
<dbReference type="GO" id="GO:0046872">
    <property type="term" value="F:metal ion binding"/>
    <property type="evidence" value="ECO:0007669"/>
    <property type="project" value="UniProtKB-KW"/>
</dbReference>
<keyword evidence="1" id="KW-0001">2Fe-2S</keyword>
<dbReference type="Gene3D" id="2.102.10.10">
    <property type="entry name" value="Rieske [2Fe-2S] iron-sulphur domain"/>
    <property type="match status" value="1"/>
</dbReference>
<dbReference type="InterPro" id="IPR036922">
    <property type="entry name" value="Rieske_2Fe-2S_sf"/>
</dbReference>
<dbReference type="PROSITE" id="PS51296">
    <property type="entry name" value="RIESKE"/>
    <property type="match status" value="1"/>
</dbReference>
<evidence type="ECO:0000259" key="6">
    <source>
        <dbReference type="PROSITE" id="PS51296"/>
    </source>
</evidence>
<dbReference type="EMBL" id="QGLE01000012">
    <property type="protein sequence ID" value="PWR19339.1"/>
    <property type="molecule type" value="Genomic_DNA"/>
</dbReference>
<dbReference type="SUPFAM" id="SSF55961">
    <property type="entry name" value="Bet v1-like"/>
    <property type="match status" value="1"/>
</dbReference>
<dbReference type="GO" id="GO:0016491">
    <property type="term" value="F:oxidoreductase activity"/>
    <property type="evidence" value="ECO:0007669"/>
    <property type="project" value="UniProtKB-KW"/>
</dbReference>
<keyword evidence="4" id="KW-0408">Iron</keyword>
<dbReference type="GO" id="GO:0051537">
    <property type="term" value="F:2 iron, 2 sulfur cluster binding"/>
    <property type="evidence" value="ECO:0007669"/>
    <property type="project" value="UniProtKB-KW"/>
</dbReference>
<keyword evidence="2" id="KW-0479">Metal-binding</keyword>
<evidence type="ECO:0000256" key="2">
    <source>
        <dbReference type="ARBA" id="ARBA00022723"/>
    </source>
</evidence>
<dbReference type="SUPFAM" id="SSF50022">
    <property type="entry name" value="ISP domain"/>
    <property type="match status" value="1"/>
</dbReference>
<dbReference type="Gene3D" id="3.90.380.10">
    <property type="entry name" value="Naphthalene 1,2-dioxygenase Alpha Subunit, Chain A, domain 1"/>
    <property type="match status" value="1"/>
</dbReference>
<dbReference type="CDD" id="cd03469">
    <property type="entry name" value="Rieske_RO_Alpha_N"/>
    <property type="match status" value="1"/>
</dbReference>
<comment type="caution">
    <text evidence="7">The sequence shown here is derived from an EMBL/GenBank/DDBJ whole genome shotgun (WGS) entry which is preliminary data.</text>
</comment>
<dbReference type="PANTHER" id="PTHR21266:SF60">
    <property type="entry name" value="3-KETOSTEROID-9-ALPHA-MONOOXYGENASE, OXYGENASE COMPONENT"/>
    <property type="match status" value="1"/>
</dbReference>
<evidence type="ECO:0000256" key="5">
    <source>
        <dbReference type="ARBA" id="ARBA00023014"/>
    </source>
</evidence>
<keyword evidence="8" id="KW-1185">Reference proteome</keyword>
<dbReference type="AlphaFoldDB" id="A0A317DXC7"/>
<accession>A0A317DXC7</accession>